<dbReference type="EMBL" id="JAHBAY010000001">
    <property type="protein sequence ID" value="MBT0768012.1"/>
    <property type="molecule type" value="Genomic_DNA"/>
</dbReference>
<protein>
    <submittedName>
        <fullName evidence="1">Uncharacterized protein</fullName>
    </submittedName>
</protein>
<sequence length="89" mass="8885">MNTMTSRLSTAVTAASGMPLSAARYRSGAMGLASVGAVCPQVASLALSSPWAGAEGGFAGIEAGHTTAVRQNSDFFKPRYGSQASDGTG</sequence>
<dbReference type="Proteomes" id="UP001197247">
    <property type="component" value="Unassembled WGS sequence"/>
</dbReference>
<name>A0ABS5TAB5_9ACTN</name>
<evidence type="ECO:0000313" key="2">
    <source>
        <dbReference type="Proteomes" id="UP001197247"/>
    </source>
</evidence>
<accession>A0ABS5TAB5</accession>
<organism evidence="1 2">
    <name type="scientific">Kineosporia corallincola</name>
    <dbReference type="NCBI Taxonomy" id="2835133"/>
    <lineage>
        <taxon>Bacteria</taxon>
        <taxon>Bacillati</taxon>
        <taxon>Actinomycetota</taxon>
        <taxon>Actinomycetes</taxon>
        <taxon>Kineosporiales</taxon>
        <taxon>Kineosporiaceae</taxon>
        <taxon>Kineosporia</taxon>
    </lineage>
</organism>
<reference evidence="1 2" key="1">
    <citation type="submission" date="2021-05" db="EMBL/GenBank/DDBJ databases">
        <title>Kineosporia and Streptomyces sp. nov. two new marine actinobacteria isolated from Coral.</title>
        <authorList>
            <person name="Buangrab K."/>
            <person name="Sutthacheep M."/>
            <person name="Yeemin T."/>
            <person name="Harunari E."/>
            <person name="Igarashi Y."/>
            <person name="Kanchanasin P."/>
            <person name="Tanasupawat S."/>
            <person name="Phongsopitanun W."/>
        </authorList>
    </citation>
    <scope>NUCLEOTIDE SEQUENCE [LARGE SCALE GENOMIC DNA]</scope>
    <source>
        <strain evidence="1 2">J2-2</strain>
    </source>
</reference>
<evidence type="ECO:0000313" key="1">
    <source>
        <dbReference type="EMBL" id="MBT0768012.1"/>
    </source>
</evidence>
<keyword evidence="2" id="KW-1185">Reference proteome</keyword>
<gene>
    <name evidence="1" type="ORF">KIH74_03695</name>
</gene>
<comment type="caution">
    <text evidence="1">The sequence shown here is derived from an EMBL/GenBank/DDBJ whole genome shotgun (WGS) entry which is preliminary data.</text>
</comment>
<dbReference type="RefSeq" id="WP_214154272.1">
    <property type="nucleotide sequence ID" value="NZ_JAHBAY010000001.1"/>
</dbReference>
<proteinExistence type="predicted"/>